<evidence type="ECO:0000313" key="1">
    <source>
        <dbReference type="EMBL" id="CDZ99768.1"/>
    </source>
</evidence>
<proteinExistence type="predicted"/>
<name>A0A078LX55_9BACL</name>
<dbReference type="SUPFAM" id="SSF82784">
    <property type="entry name" value="OsmC-like"/>
    <property type="match status" value="1"/>
</dbReference>
<reference evidence="1" key="1">
    <citation type="submission" date="2014-07" db="EMBL/GenBank/DDBJ databases">
        <authorList>
            <person name="Urmite Genomes Urmite Genomes"/>
        </authorList>
    </citation>
    <scope>NUCLEOTIDE SEQUENCE</scope>
    <source>
        <strain evidence="1">13S34_air</strain>
    </source>
</reference>
<dbReference type="AlphaFoldDB" id="A0A078LX55"/>
<dbReference type="PANTHER" id="PTHR35368">
    <property type="entry name" value="HYDROPEROXIDE REDUCTASE"/>
    <property type="match status" value="1"/>
</dbReference>
<dbReference type="HOGENOM" id="CLU_2330381_0_0_9"/>
<sequence length="98" mass="10907">MVVSVFKAKTTLQKQMVVEVQARQYAIKIDEPKELVGTDIGMNPVELVLASLGACQMIAAQVYAKKFKVAYDELHVEIEGDLDLDDFSDKGDVRLVFT</sequence>
<dbReference type="PANTHER" id="PTHR35368:SF1">
    <property type="entry name" value="HYDROPEROXIDE REDUCTASE"/>
    <property type="match status" value="1"/>
</dbReference>
<dbReference type="InterPro" id="IPR036102">
    <property type="entry name" value="OsmC/Ohrsf"/>
</dbReference>
<dbReference type="InterPro" id="IPR052924">
    <property type="entry name" value="OsmC/Ohr_hydroprdx_reductase"/>
</dbReference>
<protein>
    <submittedName>
        <fullName evidence="1">OsmC-like protein</fullName>
    </submittedName>
</protein>
<dbReference type="Pfam" id="PF02566">
    <property type="entry name" value="OsmC"/>
    <property type="match status" value="1"/>
</dbReference>
<organism evidence="1">
    <name type="scientific">Metalysinibacillus saudimassiliensis</name>
    <dbReference type="NCBI Taxonomy" id="1461583"/>
    <lineage>
        <taxon>Bacteria</taxon>
        <taxon>Bacillati</taxon>
        <taxon>Bacillota</taxon>
        <taxon>Bacilli</taxon>
        <taxon>Bacillales</taxon>
        <taxon>Caryophanaceae</taxon>
        <taxon>Metalysinibacillus</taxon>
    </lineage>
</organism>
<dbReference type="InterPro" id="IPR015946">
    <property type="entry name" value="KH_dom-like_a/b"/>
</dbReference>
<dbReference type="PATRIC" id="fig|1461583.4.peg.258"/>
<dbReference type="Gene3D" id="3.30.300.20">
    <property type="match status" value="1"/>
</dbReference>
<gene>
    <name evidence="1" type="ORF">BN1050_00283</name>
</gene>
<accession>A0A078LX55</accession>
<dbReference type="EMBL" id="LN483073">
    <property type="protein sequence ID" value="CDZ99768.1"/>
    <property type="molecule type" value="Genomic_DNA"/>
</dbReference>
<dbReference type="InterPro" id="IPR003718">
    <property type="entry name" value="OsmC/Ohr_fam"/>
</dbReference>